<organism evidence="1 2">
    <name type="scientific">Piloderma croceum (strain F 1598)</name>
    <dbReference type="NCBI Taxonomy" id="765440"/>
    <lineage>
        <taxon>Eukaryota</taxon>
        <taxon>Fungi</taxon>
        <taxon>Dikarya</taxon>
        <taxon>Basidiomycota</taxon>
        <taxon>Agaricomycotina</taxon>
        <taxon>Agaricomycetes</taxon>
        <taxon>Agaricomycetidae</taxon>
        <taxon>Atheliales</taxon>
        <taxon>Atheliaceae</taxon>
        <taxon>Piloderma</taxon>
    </lineage>
</organism>
<dbReference type="OrthoDB" id="2675575at2759"/>
<dbReference type="HOGENOM" id="CLU_1555842_0_0_1"/>
<evidence type="ECO:0000313" key="2">
    <source>
        <dbReference type="Proteomes" id="UP000054166"/>
    </source>
</evidence>
<dbReference type="STRING" id="765440.A0A0C3FV54"/>
<reference evidence="1 2" key="1">
    <citation type="submission" date="2014-04" db="EMBL/GenBank/DDBJ databases">
        <authorList>
            <consortium name="DOE Joint Genome Institute"/>
            <person name="Kuo A."/>
            <person name="Tarkka M."/>
            <person name="Buscot F."/>
            <person name="Kohler A."/>
            <person name="Nagy L.G."/>
            <person name="Floudas D."/>
            <person name="Copeland A."/>
            <person name="Barry K.W."/>
            <person name="Cichocki N."/>
            <person name="Veneault-Fourrey C."/>
            <person name="LaButti K."/>
            <person name="Lindquist E.A."/>
            <person name="Lipzen A."/>
            <person name="Lundell T."/>
            <person name="Morin E."/>
            <person name="Murat C."/>
            <person name="Sun H."/>
            <person name="Tunlid A."/>
            <person name="Henrissat B."/>
            <person name="Grigoriev I.V."/>
            <person name="Hibbett D.S."/>
            <person name="Martin F."/>
            <person name="Nordberg H.P."/>
            <person name="Cantor M.N."/>
            <person name="Hua S.X."/>
        </authorList>
    </citation>
    <scope>NUCLEOTIDE SEQUENCE [LARGE SCALE GENOMIC DNA]</scope>
    <source>
        <strain evidence="1 2">F 1598</strain>
    </source>
</reference>
<dbReference type="Proteomes" id="UP000054166">
    <property type="component" value="Unassembled WGS sequence"/>
</dbReference>
<accession>A0A0C3FV54</accession>
<dbReference type="InParanoid" id="A0A0C3FV54"/>
<name>A0A0C3FV54_PILCF</name>
<dbReference type="AlphaFoldDB" id="A0A0C3FV54"/>
<gene>
    <name evidence="1" type="ORF">PILCRDRAFT_3319</name>
</gene>
<reference evidence="2" key="2">
    <citation type="submission" date="2015-01" db="EMBL/GenBank/DDBJ databases">
        <title>Evolutionary Origins and Diversification of the Mycorrhizal Mutualists.</title>
        <authorList>
            <consortium name="DOE Joint Genome Institute"/>
            <consortium name="Mycorrhizal Genomics Consortium"/>
            <person name="Kohler A."/>
            <person name="Kuo A."/>
            <person name="Nagy L.G."/>
            <person name="Floudas D."/>
            <person name="Copeland A."/>
            <person name="Barry K.W."/>
            <person name="Cichocki N."/>
            <person name="Veneault-Fourrey C."/>
            <person name="LaButti K."/>
            <person name="Lindquist E.A."/>
            <person name="Lipzen A."/>
            <person name="Lundell T."/>
            <person name="Morin E."/>
            <person name="Murat C."/>
            <person name="Riley R."/>
            <person name="Ohm R."/>
            <person name="Sun H."/>
            <person name="Tunlid A."/>
            <person name="Henrissat B."/>
            <person name="Grigoriev I.V."/>
            <person name="Hibbett D.S."/>
            <person name="Martin F."/>
        </authorList>
    </citation>
    <scope>NUCLEOTIDE SEQUENCE [LARGE SCALE GENOMIC DNA]</scope>
    <source>
        <strain evidence="2">F 1598</strain>
    </source>
</reference>
<evidence type="ECO:0000313" key="1">
    <source>
        <dbReference type="EMBL" id="KIM88300.1"/>
    </source>
</evidence>
<sequence>MPASTPMKSSQKPSLQHVEFTYNGSVPHPDDIKEPKIGVEVDAYIVVSVGQAVGVFYSWDYVYKCIKGVSKVVYAPYHNFKAAHCVYENFYHTRKLRACPIPGGRFWHPVSNNPSPAKSSSSSDSLWDQLEDLSKQMNSILDSSSSDVSSSSSDCLWDQLEDISDVLDGIDI</sequence>
<keyword evidence="2" id="KW-1185">Reference proteome</keyword>
<dbReference type="EMBL" id="KN832977">
    <property type="protein sequence ID" value="KIM88300.1"/>
    <property type="molecule type" value="Genomic_DNA"/>
</dbReference>
<proteinExistence type="predicted"/>
<protein>
    <submittedName>
        <fullName evidence="1">Uncharacterized protein</fullName>
    </submittedName>
</protein>